<sequence>MKSSSMNTHMGNVSIDNEVIAQYAGSVAMECFGIVGMAGINVKDGLVKLLKMDSMTRGINVSIKNNKLTLNFHVIVAYGVSILAVTDNLISNVKYKVEEFTGIEIEKINIFVEGVRVID</sequence>
<evidence type="ECO:0000256" key="2">
    <source>
        <dbReference type="SAM" id="Phobius"/>
    </source>
</evidence>
<comment type="similarity">
    <text evidence="1">Belongs to the asp23 family.</text>
</comment>
<evidence type="ECO:0000313" key="3">
    <source>
        <dbReference type="EMBL" id="MCU6743400.1"/>
    </source>
</evidence>
<evidence type="ECO:0000256" key="1">
    <source>
        <dbReference type="ARBA" id="ARBA00005721"/>
    </source>
</evidence>
<feature type="transmembrane region" description="Helical" evidence="2">
    <location>
        <begin position="20"/>
        <end position="42"/>
    </location>
</feature>
<comment type="caution">
    <text evidence="3">The sequence shown here is derived from an EMBL/GenBank/DDBJ whole genome shotgun (WGS) entry which is preliminary data.</text>
</comment>
<dbReference type="PANTHER" id="PTHR34297:SF2">
    <property type="entry name" value="ASP23_GLS24 FAMILY ENVELOPE STRESS RESPONSE PROTEIN"/>
    <property type="match status" value="1"/>
</dbReference>
<dbReference type="PANTHER" id="PTHR34297">
    <property type="entry name" value="HYPOTHETICAL CYTOSOLIC PROTEIN-RELATED"/>
    <property type="match status" value="1"/>
</dbReference>
<evidence type="ECO:0000313" key="4">
    <source>
        <dbReference type="Proteomes" id="UP001652432"/>
    </source>
</evidence>
<dbReference type="EMBL" id="JAOQKJ010000002">
    <property type="protein sequence ID" value="MCU6743400.1"/>
    <property type="molecule type" value="Genomic_DNA"/>
</dbReference>
<keyword evidence="2" id="KW-0812">Transmembrane</keyword>
<keyword evidence="2" id="KW-0472">Membrane</keyword>
<proteinExistence type="inferred from homology"/>
<dbReference type="RefSeq" id="WP_118796957.1">
    <property type="nucleotide sequence ID" value="NZ_JAOQKJ010000002.1"/>
</dbReference>
<organism evidence="3 4">
    <name type="scientific">Suilimivivens aceti</name>
    <dbReference type="NCBI Taxonomy" id="2981774"/>
    <lineage>
        <taxon>Bacteria</taxon>
        <taxon>Bacillati</taxon>
        <taxon>Bacillota</taxon>
        <taxon>Clostridia</taxon>
        <taxon>Lachnospirales</taxon>
        <taxon>Lachnospiraceae</taxon>
        <taxon>Suilimivivens</taxon>
    </lineage>
</organism>
<keyword evidence="2" id="KW-1133">Transmembrane helix</keyword>
<keyword evidence="4" id="KW-1185">Reference proteome</keyword>
<gene>
    <name evidence="3" type="ORF">OCV77_02595</name>
</gene>
<reference evidence="3 4" key="1">
    <citation type="journal article" date="2021" name="ISME Commun">
        <title>Automated analysis of genomic sequences facilitates high-throughput and comprehensive description of bacteria.</title>
        <authorList>
            <person name="Hitch T.C.A."/>
        </authorList>
    </citation>
    <scope>NUCLEOTIDE SEQUENCE [LARGE SCALE GENOMIC DNA]</scope>
    <source>
        <strain evidence="3 4">Sanger_18</strain>
    </source>
</reference>
<accession>A0ABT2SZG9</accession>
<protein>
    <submittedName>
        <fullName evidence="3">Asp23/Gls24 family envelope stress response protein</fullName>
    </submittedName>
</protein>
<dbReference type="Proteomes" id="UP001652432">
    <property type="component" value="Unassembled WGS sequence"/>
</dbReference>
<dbReference type="InterPro" id="IPR005531">
    <property type="entry name" value="Asp23"/>
</dbReference>
<dbReference type="Pfam" id="PF03780">
    <property type="entry name" value="Asp23"/>
    <property type="match status" value="1"/>
</dbReference>
<name>A0ABT2SZG9_9FIRM</name>